<dbReference type="InterPro" id="IPR009056">
    <property type="entry name" value="Cyt_c-like_dom"/>
</dbReference>
<evidence type="ECO:0000313" key="9">
    <source>
        <dbReference type="Proteomes" id="UP000194139"/>
    </source>
</evidence>
<dbReference type="EMBL" id="CP021109">
    <property type="protein sequence ID" value="ARP87499.1"/>
    <property type="molecule type" value="Genomic_DNA"/>
</dbReference>
<evidence type="ECO:0000256" key="2">
    <source>
        <dbReference type="ARBA" id="ARBA00022723"/>
    </source>
</evidence>
<dbReference type="AlphaFoldDB" id="A0A1W6Z305"/>
<dbReference type="SUPFAM" id="SSF46626">
    <property type="entry name" value="Cytochrome c"/>
    <property type="match status" value="1"/>
</dbReference>
<dbReference type="PROSITE" id="PS51257">
    <property type="entry name" value="PROKAR_LIPOPROTEIN"/>
    <property type="match status" value="1"/>
</dbReference>
<dbReference type="RefSeq" id="WP_086072900.1">
    <property type="nucleotide sequence ID" value="NZ_CP021109.1"/>
</dbReference>
<keyword evidence="1 4" id="KW-0349">Heme</keyword>
<feature type="region of interest" description="Disordered" evidence="5">
    <location>
        <begin position="24"/>
        <end position="76"/>
    </location>
</feature>
<evidence type="ECO:0000256" key="6">
    <source>
        <dbReference type="SAM" id="SignalP"/>
    </source>
</evidence>
<evidence type="ECO:0000259" key="7">
    <source>
        <dbReference type="PROSITE" id="PS51007"/>
    </source>
</evidence>
<dbReference type="GO" id="GO:0020037">
    <property type="term" value="F:heme binding"/>
    <property type="evidence" value="ECO:0007669"/>
    <property type="project" value="InterPro"/>
</dbReference>
<feature type="signal peptide" evidence="6">
    <location>
        <begin position="1"/>
        <end position="21"/>
    </location>
</feature>
<dbReference type="GO" id="GO:0009055">
    <property type="term" value="F:electron transfer activity"/>
    <property type="evidence" value="ECO:0007669"/>
    <property type="project" value="InterPro"/>
</dbReference>
<proteinExistence type="predicted"/>
<keyword evidence="3 4" id="KW-0408">Iron</keyword>
<feature type="compositionally biased region" description="Basic and acidic residues" evidence="5">
    <location>
        <begin position="24"/>
        <end position="37"/>
    </location>
</feature>
<feature type="domain" description="Cytochrome c" evidence="7">
    <location>
        <begin position="93"/>
        <end position="178"/>
    </location>
</feature>
<dbReference type="InterPro" id="IPR036909">
    <property type="entry name" value="Cyt_c-like_dom_sf"/>
</dbReference>
<feature type="chain" id="PRO_5013320815" description="Cytochrome c domain-containing protein" evidence="6">
    <location>
        <begin position="22"/>
        <end position="208"/>
    </location>
</feature>
<dbReference type="PANTHER" id="PTHR40394">
    <property type="entry name" value="LIPOPROTEIN-RELATED"/>
    <property type="match status" value="1"/>
</dbReference>
<dbReference type="PANTHER" id="PTHR40394:SF2">
    <property type="entry name" value="QUINOL:CYTOCHROME C OXIDOREDUCTASE MEMBRANE PROTEIN"/>
    <property type="match status" value="1"/>
</dbReference>
<dbReference type="Gene3D" id="1.10.760.10">
    <property type="entry name" value="Cytochrome c-like domain"/>
    <property type="match status" value="1"/>
</dbReference>
<keyword evidence="2 4" id="KW-0479">Metal-binding</keyword>
<evidence type="ECO:0000256" key="1">
    <source>
        <dbReference type="ARBA" id="ARBA00022617"/>
    </source>
</evidence>
<reference evidence="8 9" key="1">
    <citation type="submission" date="2017-05" db="EMBL/GenBank/DDBJ databases">
        <title>Complete and WGS of Bordetella genogroups.</title>
        <authorList>
            <person name="Spilker T."/>
            <person name="LiPuma J."/>
        </authorList>
    </citation>
    <scope>NUCLEOTIDE SEQUENCE [LARGE SCALE GENOMIC DNA]</scope>
    <source>
        <strain evidence="8 9">AU17164</strain>
    </source>
</reference>
<dbReference type="GO" id="GO:0046872">
    <property type="term" value="F:metal ion binding"/>
    <property type="evidence" value="ECO:0007669"/>
    <property type="project" value="UniProtKB-KW"/>
</dbReference>
<dbReference type="Pfam" id="PF13442">
    <property type="entry name" value="Cytochrome_CBB3"/>
    <property type="match status" value="1"/>
</dbReference>
<evidence type="ECO:0000256" key="5">
    <source>
        <dbReference type="SAM" id="MobiDB-lite"/>
    </source>
</evidence>
<evidence type="ECO:0000256" key="4">
    <source>
        <dbReference type="PROSITE-ProRule" id="PRU00433"/>
    </source>
</evidence>
<evidence type="ECO:0000313" key="8">
    <source>
        <dbReference type="EMBL" id="ARP87499.1"/>
    </source>
</evidence>
<feature type="compositionally biased region" description="Basic and acidic residues" evidence="5">
    <location>
        <begin position="190"/>
        <end position="208"/>
    </location>
</feature>
<gene>
    <name evidence="8" type="ORF">CAL13_15765</name>
</gene>
<dbReference type="PROSITE" id="PS51007">
    <property type="entry name" value="CYTC"/>
    <property type="match status" value="1"/>
</dbReference>
<protein>
    <recommendedName>
        <fullName evidence="7">Cytochrome c domain-containing protein</fullName>
    </recommendedName>
</protein>
<accession>A0A1W6Z305</accession>
<sequence length="208" mass="22802">MRTAVSLLAAALLALAGCERARQDMYDQPRGKPDRESSLFPDGKLSRMPPAGAVPHAHGPVALSSSGRRGADETREQALADAAPAMPYPITPALLRRGQDRYGIYCMPCHSPVGDGDGRVVERGFPAPPTYHEDRLRHAPDRHIYDVISQGFGAMRPYGDRLAPSDRWAIVAFVRALQLSQHAPVDDLPDDVRQRARRQLDTGDRHGP</sequence>
<keyword evidence="9" id="KW-1185">Reference proteome</keyword>
<name>A0A1W6Z305_9BORD</name>
<feature type="compositionally biased region" description="Low complexity" evidence="5">
    <location>
        <begin position="49"/>
        <end position="62"/>
    </location>
</feature>
<keyword evidence="6" id="KW-0732">Signal</keyword>
<dbReference type="Proteomes" id="UP000194139">
    <property type="component" value="Chromosome"/>
</dbReference>
<feature type="region of interest" description="Disordered" evidence="5">
    <location>
        <begin position="186"/>
        <end position="208"/>
    </location>
</feature>
<organism evidence="8 9">
    <name type="scientific">Bordetella genomosp. 9</name>
    <dbReference type="NCBI Taxonomy" id="1416803"/>
    <lineage>
        <taxon>Bacteria</taxon>
        <taxon>Pseudomonadati</taxon>
        <taxon>Pseudomonadota</taxon>
        <taxon>Betaproteobacteria</taxon>
        <taxon>Burkholderiales</taxon>
        <taxon>Alcaligenaceae</taxon>
        <taxon>Bordetella</taxon>
    </lineage>
</organism>
<evidence type="ECO:0000256" key="3">
    <source>
        <dbReference type="ARBA" id="ARBA00023004"/>
    </source>
</evidence>